<evidence type="ECO:0000313" key="11">
    <source>
        <dbReference type="Proteomes" id="UP001179647"/>
    </source>
</evidence>
<organism evidence="10 11">
    <name type="scientific">Vagococcus intermedius</name>
    <dbReference type="NCBI Taxonomy" id="2991418"/>
    <lineage>
        <taxon>Bacteria</taxon>
        <taxon>Bacillati</taxon>
        <taxon>Bacillota</taxon>
        <taxon>Bacilli</taxon>
        <taxon>Lactobacillales</taxon>
        <taxon>Enterococcaceae</taxon>
        <taxon>Vagococcus</taxon>
    </lineage>
</organism>
<evidence type="ECO:0000256" key="3">
    <source>
        <dbReference type="ARBA" id="ARBA00011918"/>
    </source>
</evidence>
<dbReference type="GO" id="GO:0032259">
    <property type="term" value="P:methylation"/>
    <property type="evidence" value="ECO:0007669"/>
    <property type="project" value="UniProtKB-KW"/>
</dbReference>
<evidence type="ECO:0000313" key="10">
    <source>
        <dbReference type="EMBL" id="WEG73561.1"/>
    </source>
</evidence>
<dbReference type="SUPFAM" id="SSF46767">
    <property type="entry name" value="Methylated DNA-protein cysteine methyltransferase, C-terminal domain"/>
    <property type="match status" value="1"/>
</dbReference>
<evidence type="ECO:0000259" key="9">
    <source>
        <dbReference type="Pfam" id="PF01035"/>
    </source>
</evidence>
<keyword evidence="7" id="KW-0234">DNA repair</keyword>
<dbReference type="EC" id="2.1.1.63" evidence="3"/>
<sequence length="166" mass="19102">MSLYYDCLLIEECELVVLISEQGLRYLGVGMPEMTKVNPKREQVKLNQQKVAPYILQIRRYLIGELRQFELPLDISLVGTEFQQRVWQALRRIPYGCHLTYEEIAIMINRPKSIRAVGTAIGKNPVLLQIPCHRVIRKDGTLGGYSGGLNLKKRVLDLEEISYKDI</sequence>
<dbReference type="InterPro" id="IPR001497">
    <property type="entry name" value="MethylDNA_cys_MeTrfase_AS"/>
</dbReference>
<evidence type="ECO:0000256" key="6">
    <source>
        <dbReference type="ARBA" id="ARBA00022763"/>
    </source>
</evidence>
<dbReference type="InterPro" id="IPR036388">
    <property type="entry name" value="WH-like_DNA-bd_sf"/>
</dbReference>
<dbReference type="InterPro" id="IPR014048">
    <property type="entry name" value="MethylDNA_cys_MeTrfase_DNA-bd"/>
</dbReference>
<dbReference type="PROSITE" id="PS00374">
    <property type="entry name" value="MGMT"/>
    <property type="match status" value="1"/>
</dbReference>
<keyword evidence="6" id="KW-0227">DNA damage</keyword>
<comment type="catalytic activity">
    <reaction evidence="8">
        <text>a 6-O-methyl-2'-deoxyguanosine in DNA + L-cysteinyl-[protein] = S-methyl-L-cysteinyl-[protein] + a 2'-deoxyguanosine in DNA</text>
        <dbReference type="Rhea" id="RHEA:24000"/>
        <dbReference type="Rhea" id="RHEA-COMP:10131"/>
        <dbReference type="Rhea" id="RHEA-COMP:10132"/>
        <dbReference type="Rhea" id="RHEA-COMP:11367"/>
        <dbReference type="Rhea" id="RHEA-COMP:11368"/>
        <dbReference type="ChEBI" id="CHEBI:29950"/>
        <dbReference type="ChEBI" id="CHEBI:82612"/>
        <dbReference type="ChEBI" id="CHEBI:85445"/>
        <dbReference type="ChEBI" id="CHEBI:85448"/>
        <dbReference type="EC" id="2.1.1.63"/>
    </reaction>
</comment>
<dbReference type="Proteomes" id="UP001179647">
    <property type="component" value="Chromosome"/>
</dbReference>
<comment type="catalytic activity">
    <reaction evidence="1">
        <text>a 4-O-methyl-thymidine in DNA + L-cysteinyl-[protein] = a thymidine in DNA + S-methyl-L-cysteinyl-[protein]</text>
        <dbReference type="Rhea" id="RHEA:53428"/>
        <dbReference type="Rhea" id="RHEA-COMP:10131"/>
        <dbReference type="Rhea" id="RHEA-COMP:10132"/>
        <dbReference type="Rhea" id="RHEA-COMP:13555"/>
        <dbReference type="Rhea" id="RHEA-COMP:13556"/>
        <dbReference type="ChEBI" id="CHEBI:29950"/>
        <dbReference type="ChEBI" id="CHEBI:82612"/>
        <dbReference type="ChEBI" id="CHEBI:137386"/>
        <dbReference type="ChEBI" id="CHEBI:137387"/>
        <dbReference type="EC" id="2.1.1.63"/>
    </reaction>
</comment>
<dbReference type="AlphaFoldDB" id="A0AAF0I845"/>
<reference evidence="10" key="1">
    <citation type="submission" date="2022-10" db="EMBL/GenBank/DDBJ databases">
        <title>Vagococcus sp. isolated from poultry meat.</title>
        <authorList>
            <person name="Johansson P."/>
            <person name="Bjorkroth J."/>
        </authorList>
    </citation>
    <scope>NUCLEOTIDE SEQUENCE</scope>
    <source>
        <strain evidence="10">STAA11</strain>
    </source>
</reference>
<accession>A0AAF0I845</accession>
<gene>
    <name evidence="10" type="ORF">OL234_01240</name>
</gene>
<dbReference type="EMBL" id="CP110232">
    <property type="protein sequence ID" value="WEG73561.1"/>
    <property type="molecule type" value="Genomic_DNA"/>
</dbReference>
<dbReference type="GO" id="GO:0003908">
    <property type="term" value="F:methylated-DNA-[protein]-cysteine S-methyltransferase activity"/>
    <property type="evidence" value="ECO:0007669"/>
    <property type="project" value="UniProtKB-EC"/>
</dbReference>
<evidence type="ECO:0000256" key="5">
    <source>
        <dbReference type="ARBA" id="ARBA00022679"/>
    </source>
</evidence>
<dbReference type="Gene3D" id="1.10.10.10">
    <property type="entry name" value="Winged helix-like DNA-binding domain superfamily/Winged helix DNA-binding domain"/>
    <property type="match status" value="1"/>
</dbReference>
<proteinExistence type="inferred from homology"/>
<feature type="domain" description="Methylated-DNA-[protein]-cysteine S-methyltransferase DNA binding" evidence="9">
    <location>
        <begin position="81"/>
        <end position="160"/>
    </location>
</feature>
<dbReference type="InterPro" id="IPR036217">
    <property type="entry name" value="MethylDNA_cys_MeTrfase_DNAb"/>
</dbReference>
<comment type="similarity">
    <text evidence="2">Belongs to the MGMT family.</text>
</comment>
<dbReference type="GO" id="GO:0006281">
    <property type="term" value="P:DNA repair"/>
    <property type="evidence" value="ECO:0007669"/>
    <property type="project" value="UniProtKB-KW"/>
</dbReference>
<dbReference type="PANTHER" id="PTHR10815:SF12">
    <property type="entry name" value="METHYLATED-DNA--PROTEIN-CYSTEINE METHYLTRANSFERASE, INDUCIBLE"/>
    <property type="match status" value="1"/>
</dbReference>
<evidence type="ECO:0000256" key="8">
    <source>
        <dbReference type="ARBA" id="ARBA00049348"/>
    </source>
</evidence>
<protein>
    <recommendedName>
        <fullName evidence="3">methylated-DNA--[protein]-cysteine S-methyltransferase</fullName>
        <ecNumber evidence="3">2.1.1.63</ecNumber>
    </recommendedName>
</protein>
<keyword evidence="5" id="KW-0808">Transferase</keyword>
<evidence type="ECO:0000256" key="7">
    <source>
        <dbReference type="ARBA" id="ARBA00023204"/>
    </source>
</evidence>
<dbReference type="PANTHER" id="PTHR10815">
    <property type="entry name" value="METHYLATED-DNA--PROTEIN-CYSTEINE METHYLTRANSFERASE"/>
    <property type="match status" value="1"/>
</dbReference>
<evidence type="ECO:0000256" key="2">
    <source>
        <dbReference type="ARBA" id="ARBA00008711"/>
    </source>
</evidence>
<keyword evidence="11" id="KW-1185">Reference proteome</keyword>
<dbReference type="Pfam" id="PF01035">
    <property type="entry name" value="DNA_binding_1"/>
    <property type="match status" value="1"/>
</dbReference>
<dbReference type="FunFam" id="1.10.10.10:FF:000214">
    <property type="entry name" value="Methylated-DNA--protein-cysteine methyltransferase"/>
    <property type="match status" value="1"/>
</dbReference>
<evidence type="ECO:0000256" key="1">
    <source>
        <dbReference type="ARBA" id="ARBA00001286"/>
    </source>
</evidence>
<dbReference type="RefSeq" id="WP_275469360.1">
    <property type="nucleotide sequence ID" value="NZ_CP110232.1"/>
</dbReference>
<evidence type="ECO:0000256" key="4">
    <source>
        <dbReference type="ARBA" id="ARBA00022603"/>
    </source>
</evidence>
<dbReference type="NCBIfam" id="TIGR00589">
    <property type="entry name" value="ogt"/>
    <property type="match status" value="1"/>
</dbReference>
<name>A0AAF0I845_9ENTE</name>
<keyword evidence="4" id="KW-0489">Methyltransferase</keyword>
<dbReference type="KEGG" id="vie:OL234_01240"/>
<dbReference type="CDD" id="cd06445">
    <property type="entry name" value="ATase"/>
    <property type="match status" value="1"/>
</dbReference>